<keyword evidence="1" id="KW-1133">Transmembrane helix</keyword>
<keyword evidence="1" id="KW-0812">Transmembrane</keyword>
<protein>
    <recommendedName>
        <fullName evidence="4">MFS transporter</fullName>
    </recommendedName>
</protein>
<comment type="caution">
    <text evidence="2">The sequence shown here is derived from an EMBL/GenBank/DDBJ whole genome shotgun (WGS) entry which is preliminary data.</text>
</comment>
<dbReference type="RefSeq" id="WP_326017911.1">
    <property type="nucleotide sequence ID" value="NZ_JAOZYC010000122.1"/>
</dbReference>
<dbReference type="EMBL" id="JAOZYC010000122">
    <property type="protein sequence ID" value="MEB8339623.1"/>
    <property type="molecule type" value="Genomic_DNA"/>
</dbReference>
<organism evidence="2 3">
    <name type="scientific">Streptomyces endophyticus</name>
    <dbReference type="NCBI Taxonomy" id="714166"/>
    <lineage>
        <taxon>Bacteria</taxon>
        <taxon>Bacillati</taxon>
        <taxon>Actinomycetota</taxon>
        <taxon>Actinomycetes</taxon>
        <taxon>Kitasatosporales</taxon>
        <taxon>Streptomycetaceae</taxon>
        <taxon>Streptomyces</taxon>
    </lineage>
</organism>
<name>A0ABU6F6H4_9ACTN</name>
<sequence>MILLISAGAALAPLTICLFALLDAHTPRQAAVASMMWLVAGEELGITAGTLVAGALAQQTGAGLALLTAAAGGGLGALALAIRKADLAPTSKVPAV</sequence>
<reference evidence="2 3" key="1">
    <citation type="submission" date="2022-10" db="EMBL/GenBank/DDBJ databases">
        <authorList>
            <person name="Xie J."/>
            <person name="Shen N."/>
        </authorList>
    </citation>
    <scope>NUCLEOTIDE SEQUENCE [LARGE SCALE GENOMIC DNA]</scope>
    <source>
        <strain evidence="2 3">YIM65594</strain>
    </source>
</reference>
<proteinExistence type="predicted"/>
<evidence type="ECO:0000256" key="1">
    <source>
        <dbReference type="SAM" id="Phobius"/>
    </source>
</evidence>
<evidence type="ECO:0000313" key="3">
    <source>
        <dbReference type="Proteomes" id="UP001354931"/>
    </source>
</evidence>
<evidence type="ECO:0000313" key="2">
    <source>
        <dbReference type="EMBL" id="MEB8339623.1"/>
    </source>
</evidence>
<accession>A0ABU6F6H4</accession>
<gene>
    <name evidence="2" type="ORF">OKJ99_19215</name>
</gene>
<evidence type="ECO:0008006" key="4">
    <source>
        <dbReference type="Google" id="ProtNLM"/>
    </source>
</evidence>
<feature type="transmembrane region" description="Helical" evidence="1">
    <location>
        <begin position="61"/>
        <end position="82"/>
    </location>
</feature>
<dbReference type="Proteomes" id="UP001354931">
    <property type="component" value="Unassembled WGS sequence"/>
</dbReference>
<keyword evidence="3" id="KW-1185">Reference proteome</keyword>
<keyword evidence="1" id="KW-0472">Membrane</keyword>